<dbReference type="EMBL" id="CAJJDN010000114">
    <property type="protein sequence ID" value="CAD8117666.1"/>
    <property type="molecule type" value="Genomic_DNA"/>
</dbReference>
<evidence type="ECO:0000313" key="1">
    <source>
        <dbReference type="EMBL" id="CAD8117666.1"/>
    </source>
</evidence>
<gene>
    <name evidence="1" type="ORF">PSON_ATCC_30995.1.T1140149</name>
</gene>
<name>A0A8S1QPV7_9CILI</name>
<protein>
    <submittedName>
        <fullName evidence="1">Uncharacterized protein</fullName>
    </submittedName>
</protein>
<proteinExistence type="predicted"/>
<comment type="caution">
    <text evidence="1">The sequence shown here is derived from an EMBL/GenBank/DDBJ whole genome shotgun (WGS) entry which is preliminary data.</text>
</comment>
<evidence type="ECO:0000313" key="2">
    <source>
        <dbReference type="Proteomes" id="UP000692954"/>
    </source>
</evidence>
<sequence length="49" mass="5831">MRYLLQLNLYCGICFDINSRRIATNLSLNQILNKSHGMKEIVLRMKIQY</sequence>
<dbReference type="AlphaFoldDB" id="A0A8S1QPV7"/>
<keyword evidence="2" id="KW-1185">Reference proteome</keyword>
<accession>A0A8S1QPV7</accession>
<dbReference type="Proteomes" id="UP000692954">
    <property type="component" value="Unassembled WGS sequence"/>
</dbReference>
<reference evidence="1" key="1">
    <citation type="submission" date="2021-01" db="EMBL/GenBank/DDBJ databases">
        <authorList>
            <consortium name="Genoscope - CEA"/>
            <person name="William W."/>
        </authorList>
    </citation>
    <scope>NUCLEOTIDE SEQUENCE</scope>
</reference>
<organism evidence="1 2">
    <name type="scientific">Paramecium sonneborni</name>
    <dbReference type="NCBI Taxonomy" id="65129"/>
    <lineage>
        <taxon>Eukaryota</taxon>
        <taxon>Sar</taxon>
        <taxon>Alveolata</taxon>
        <taxon>Ciliophora</taxon>
        <taxon>Intramacronucleata</taxon>
        <taxon>Oligohymenophorea</taxon>
        <taxon>Peniculida</taxon>
        <taxon>Parameciidae</taxon>
        <taxon>Paramecium</taxon>
    </lineage>
</organism>